<comment type="caution">
    <text evidence="9">The sequence shown here is derived from an EMBL/GenBank/DDBJ whole genome shotgun (WGS) entry which is preliminary data.</text>
</comment>
<reference evidence="9 10" key="1">
    <citation type="journal article" date="2016" name="Nat. Commun.">
        <title>Thousands of microbial genomes shed light on interconnected biogeochemical processes in an aquifer system.</title>
        <authorList>
            <person name="Anantharaman K."/>
            <person name="Brown C.T."/>
            <person name="Hug L.A."/>
            <person name="Sharon I."/>
            <person name="Castelle C.J."/>
            <person name="Probst A.J."/>
            <person name="Thomas B.C."/>
            <person name="Singh A."/>
            <person name="Wilkins M.J."/>
            <person name="Karaoz U."/>
            <person name="Brodie E.L."/>
            <person name="Williams K.H."/>
            <person name="Hubbard S.S."/>
            <person name="Banfield J.F."/>
        </authorList>
    </citation>
    <scope>NUCLEOTIDE SEQUENCE [LARGE SCALE GENOMIC DNA]</scope>
</reference>
<dbReference type="InterPro" id="IPR020057">
    <property type="entry name" value="Ribosomal_bL25_b-dom"/>
</dbReference>
<keyword evidence="1 5" id="KW-0699">rRNA-binding</keyword>
<dbReference type="GO" id="GO:0006412">
    <property type="term" value="P:translation"/>
    <property type="evidence" value="ECO:0007669"/>
    <property type="project" value="UniProtKB-UniRule"/>
</dbReference>
<keyword evidence="4 5" id="KW-0687">Ribonucleoprotein</keyword>
<dbReference type="AlphaFoldDB" id="A0A1F6TQ57"/>
<dbReference type="InterPro" id="IPR020930">
    <property type="entry name" value="Ribosomal_uL5_bac-type"/>
</dbReference>
<dbReference type="PANTHER" id="PTHR33284">
    <property type="entry name" value="RIBOSOMAL PROTEIN L25/GLN-TRNA SYNTHETASE, ANTI-CODON-BINDING DOMAIN-CONTAINING PROTEIN"/>
    <property type="match status" value="1"/>
</dbReference>
<dbReference type="EMBL" id="MFSU01000061">
    <property type="protein sequence ID" value="OGI47253.1"/>
    <property type="molecule type" value="Genomic_DNA"/>
</dbReference>
<evidence type="ECO:0000313" key="10">
    <source>
        <dbReference type="Proteomes" id="UP000178885"/>
    </source>
</evidence>
<evidence type="ECO:0000259" key="7">
    <source>
        <dbReference type="Pfam" id="PF01386"/>
    </source>
</evidence>
<comment type="subunit">
    <text evidence="5">Part of the 50S ribosomal subunit; part of the 5S rRNA/L5/L18/L25 subcomplex. Contacts the 5S rRNA. Binds to the 5S rRNA independently of L5 and L18.</text>
</comment>
<sequence length="248" mass="26338">MSAKFEITAESRAGKGTGASRRLRHAGKIPAVLYGADKPPVMIAFEHDPMLRQLQNERFHTSILTVNVNGEKDQAILRDWHMHPVRQQVLHMDLQRISATKKLHMKVPLHFTGQDVAPGVKQEGGLVTHLMTDVDVTCLPKDLPEFLTVDMSQLHLHESVHLSNIKLPEGVQITSLAHGGDDLAVAAVTTVRVVEEEAPVAAAVPAAGEAAAAAAPAAGAAAAGGEGKKAEPAKAEAKKPEAGKKEGK</sequence>
<feature type="compositionally biased region" description="Low complexity" evidence="6">
    <location>
        <begin position="214"/>
        <end position="223"/>
    </location>
</feature>
<protein>
    <recommendedName>
        <fullName evidence="5">Large ribosomal subunit protein bL25</fullName>
    </recommendedName>
    <alternativeName>
        <fullName evidence="5">General stress protein CTC</fullName>
    </alternativeName>
</protein>
<feature type="compositionally biased region" description="Basic and acidic residues" evidence="6">
    <location>
        <begin position="226"/>
        <end position="248"/>
    </location>
</feature>
<keyword evidence="2 5" id="KW-0694">RNA-binding</keyword>
<feature type="domain" description="Large ribosomal subunit protein bL25 beta" evidence="8">
    <location>
        <begin position="102"/>
        <end position="190"/>
    </location>
</feature>
<evidence type="ECO:0000256" key="2">
    <source>
        <dbReference type="ARBA" id="ARBA00022884"/>
    </source>
</evidence>
<gene>
    <name evidence="5" type="primary">rplY</name>
    <name evidence="5" type="synonym">ctc</name>
    <name evidence="9" type="ORF">A2151_03580</name>
</gene>
<dbReference type="InterPro" id="IPR001021">
    <property type="entry name" value="Ribosomal_bL25_long"/>
</dbReference>
<dbReference type="NCBIfam" id="NF004612">
    <property type="entry name" value="PRK05943.1"/>
    <property type="match status" value="1"/>
</dbReference>
<dbReference type="InterPro" id="IPR011035">
    <property type="entry name" value="Ribosomal_bL25/Gln-tRNA_synth"/>
</dbReference>
<dbReference type="PANTHER" id="PTHR33284:SF1">
    <property type="entry name" value="RIBOSOMAL PROTEIN L25_GLN-TRNA SYNTHETASE, ANTI-CODON-BINDING DOMAIN-CONTAINING PROTEIN"/>
    <property type="match status" value="1"/>
</dbReference>
<dbReference type="Proteomes" id="UP000178885">
    <property type="component" value="Unassembled WGS sequence"/>
</dbReference>
<dbReference type="NCBIfam" id="NF004128">
    <property type="entry name" value="PRK05618.1-2"/>
    <property type="match status" value="1"/>
</dbReference>
<organism evidence="9 10">
    <name type="scientific">Candidatus Muproteobacteria bacterium RBG_16_65_34</name>
    <dbReference type="NCBI Taxonomy" id="1817760"/>
    <lineage>
        <taxon>Bacteria</taxon>
        <taxon>Pseudomonadati</taxon>
        <taxon>Pseudomonadota</taxon>
        <taxon>Candidatus Muproteobacteria</taxon>
    </lineage>
</organism>
<feature type="domain" description="Large ribosomal subunit protein bL25 L25" evidence="7">
    <location>
        <begin position="7"/>
        <end position="94"/>
    </location>
</feature>
<comment type="function">
    <text evidence="5">This is one of the proteins that binds to the 5S RNA in the ribosome where it forms part of the central protuberance.</text>
</comment>
<dbReference type="NCBIfam" id="NF004130">
    <property type="entry name" value="PRK05618.1-5"/>
    <property type="match status" value="1"/>
</dbReference>
<feature type="region of interest" description="Disordered" evidence="6">
    <location>
        <begin position="1"/>
        <end position="22"/>
    </location>
</feature>
<proteinExistence type="inferred from homology"/>
<evidence type="ECO:0000256" key="5">
    <source>
        <dbReference type="HAMAP-Rule" id="MF_01334"/>
    </source>
</evidence>
<dbReference type="NCBIfam" id="TIGR00731">
    <property type="entry name" value="bL25_bact_ctc"/>
    <property type="match status" value="1"/>
</dbReference>
<dbReference type="InterPro" id="IPR020056">
    <property type="entry name" value="Rbsml_bL25/Gln-tRNA_synth_N"/>
</dbReference>
<evidence type="ECO:0000259" key="8">
    <source>
        <dbReference type="Pfam" id="PF14693"/>
    </source>
</evidence>
<comment type="similarity">
    <text evidence="5">Belongs to the bacterial ribosomal protein bL25 family. CTC subfamily.</text>
</comment>
<dbReference type="Gene3D" id="2.40.240.10">
    <property type="entry name" value="Ribosomal Protein L25, Chain P"/>
    <property type="match status" value="1"/>
</dbReference>
<feature type="region of interest" description="Disordered" evidence="6">
    <location>
        <begin position="214"/>
        <end position="248"/>
    </location>
</feature>
<evidence type="ECO:0000256" key="1">
    <source>
        <dbReference type="ARBA" id="ARBA00022730"/>
    </source>
</evidence>
<dbReference type="InterPro" id="IPR037121">
    <property type="entry name" value="Ribosomal_bL25_C"/>
</dbReference>
<dbReference type="CDD" id="cd00495">
    <property type="entry name" value="Ribosomal_L25_TL5_CTC"/>
    <property type="match status" value="1"/>
</dbReference>
<keyword evidence="3 5" id="KW-0689">Ribosomal protein</keyword>
<dbReference type="Pfam" id="PF01386">
    <property type="entry name" value="Ribosomal_L25p"/>
    <property type="match status" value="1"/>
</dbReference>
<dbReference type="Pfam" id="PF14693">
    <property type="entry name" value="Ribosomal_TL5_C"/>
    <property type="match status" value="1"/>
</dbReference>
<dbReference type="GO" id="GO:0022625">
    <property type="term" value="C:cytosolic large ribosomal subunit"/>
    <property type="evidence" value="ECO:0007669"/>
    <property type="project" value="TreeGrafter"/>
</dbReference>
<accession>A0A1F6TQ57</accession>
<evidence type="ECO:0000313" key="9">
    <source>
        <dbReference type="EMBL" id="OGI47253.1"/>
    </source>
</evidence>
<dbReference type="Gene3D" id="2.170.120.20">
    <property type="entry name" value="Ribosomal protein L25, beta domain"/>
    <property type="match status" value="1"/>
</dbReference>
<evidence type="ECO:0000256" key="6">
    <source>
        <dbReference type="SAM" id="MobiDB-lite"/>
    </source>
</evidence>
<evidence type="ECO:0000256" key="3">
    <source>
        <dbReference type="ARBA" id="ARBA00022980"/>
    </source>
</evidence>
<dbReference type="HAMAP" id="MF_01334">
    <property type="entry name" value="Ribosomal_bL25_CTC"/>
    <property type="match status" value="1"/>
</dbReference>
<name>A0A1F6TQ57_9PROT</name>
<dbReference type="GO" id="GO:0003735">
    <property type="term" value="F:structural constituent of ribosome"/>
    <property type="evidence" value="ECO:0007669"/>
    <property type="project" value="InterPro"/>
</dbReference>
<dbReference type="STRING" id="1817760.A2151_03580"/>
<dbReference type="GO" id="GO:0008097">
    <property type="term" value="F:5S rRNA binding"/>
    <property type="evidence" value="ECO:0007669"/>
    <property type="project" value="InterPro"/>
</dbReference>
<dbReference type="InterPro" id="IPR029751">
    <property type="entry name" value="Ribosomal_L25_dom"/>
</dbReference>
<evidence type="ECO:0000256" key="4">
    <source>
        <dbReference type="ARBA" id="ARBA00023274"/>
    </source>
</evidence>
<dbReference type="SUPFAM" id="SSF50715">
    <property type="entry name" value="Ribosomal protein L25-like"/>
    <property type="match status" value="1"/>
</dbReference>